<dbReference type="AlphaFoldDB" id="A0A1R1LAG6"/>
<keyword evidence="7 9" id="KW-1133">Transmembrane helix</keyword>
<dbReference type="EMBL" id="MRDE01000053">
    <property type="protein sequence ID" value="OMH24531.1"/>
    <property type="molecule type" value="Genomic_DNA"/>
</dbReference>
<evidence type="ECO:0000256" key="2">
    <source>
        <dbReference type="ARBA" id="ARBA00007783"/>
    </source>
</evidence>
<dbReference type="InterPro" id="IPR013525">
    <property type="entry name" value="ABC2_TM"/>
</dbReference>
<evidence type="ECO:0000256" key="9">
    <source>
        <dbReference type="RuleBase" id="RU361157"/>
    </source>
</evidence>
<feature type="transmembrane region" description="Helical" evidence="9">
    <location>
        <begin position="100"/>
        <end position="122"/>
    </location>
</feature>
<evidence type="ECO:0000256" key="3">
    <source>
        <dbReference type="ARBA" id="ARBA00022448"/>
    </source>
</evidence>
<dbReference type="GO" id="GO:0005886">
    <property type="term" value="C:plasma membrane"/>
    <property type="evidence" value="ECO:0007669"/>
    <property type="project" value="UniProtKB-SubCell"/>
</dbReference>
<comment type="subcellular location">
    <subcellularLocation>
        <location evidence="1">Cell inner membrane</location>
        <topology evidence="1">Multi-pass membrane protein</topology>
    </subcellularLocation>
    <subcellularLocation>
        <location evidence="9">Cell membrane</location>
        <topology evidence="9">Multi-pass membrane protein</topology>
    </subcellularLocation>
</comment>
<feature type="transmembrane region" description="Helical" evidence="9">
    <location>
        <begin position="177"/>
        <end position="197"/>
    </location>
</feature>
<name>A0A1R1LAG6_9MICC</name>
<keyword evidence="12" id="KW-1185">Reference proteome</keyword>
<sequence>MASTEVAPSRDQQDTVVEIDGDRLHRVGARPGLREYLVRLWDYRQFVFYDSRARVVTGTRRDRLGSAWLILNPVFNALTFYLIFGLLLRTSRGIDNFVGYLIIGVFIFQVSAGSITTGARSVQSNRALLQSFAFPRITMPVAASVREALTAVPLVLAMLLMIVVIPPFEQPTWRWLLILPALALQWMFNFGVGLVLARVITRVHDISHVIPFALRGWMYASAVFYSFDRMVDDPALLAVLKANPLYCVLDILRDSILYARTPPLTSWANLTIWSLAALLIGVLFFWHGEESYGRD</sequence>
<reference evidence="11 12" key="1">
    <citation type="submission" date="2016-12" db="EMBL/GenBank/DDBJ databases">
        <title>Draft genome of Tersicoccus phoenicis 1P05MA.</title>
        <authorList>
            <person name="Nakajima Y."/>
            <person name="Yoshizawa S."/>
            <person name="Nakamura K."/>
            <person name="Ogura Y."/>
            <person name="Hayashi T."/>
            <person name="Kogure K."/>
        </authorList>
    </citation>
    <scope>NUCLEOTIDE SEQUENCE [LARGE SCALE GENOMIC DNA]</scope>
    <source>
        <strain evidence="11 12">1p05MA</strain>
    </source>
</reference>
<proteinExistence type="inferred from homology"/>
<evidence type="ECO:0000256" key="4">
    <source>
        <dbReference type="ARBA" id="ARBA00022475"/>
    </source>
</evidence>
<keyword evidence="6 9" id="KW-0812">Transmembrane</keyword>
<feature type="transmembrane region" description="Helical" evidence="9">
    <location>
        <begin position="267"/>
        <end position="286"/>
    </location>
</feature>
<keyword evidence="4 9" id="KW-1003">Cell membrane</keyword>
<evidence type="ECO:0000313" key="12">
    <source>
        <dbReference type="Proteomes" id="UP000187085"/>
    </source>
</evidence>
<dbReference type="Pfam" id="PF01061">
    <property type="entry name" value="ABC2_membrane"/>
    <property type="match status" value="1"/>
</dbReference>
<evidence type="ECO:0000256" key="8">
    <source>
        <dbReference type="ARBA" id="ARBA00023136"/>
    </source>
</evidence>
<feature type="transmembrane region" description="Helical" evidence="9">
    <location>
        <begin position="67"/>
        <end position="88"/>
    </location>
</feature>
<dbReference type="PANTHER" id="PTHR30413">
    <property type="entry name" value="INNER MEMBRANE TRANSPORT PERMEASE"/>
    <property type="match status" value="1"/>
</dbReference>
<accession>A0A1R1LAG6</accession>
<evidence type="ECO:0000256" key="6">
    <source>
        <dbReference type="ARBA" id="ARBA00022692"/>
    </source>
</evidence>
<dbReference type="RefSeq" id="WP_076703865.1">
    <property type="nucleotide sequence ID" value="NZ_MRDE01000053.1"/>
</dbReference>
<dbReference type="GO" id="GO:0140359">
    <property type="term" value="F:ABC-type transporter activity"/>
    <property type="evidence" value="ECO:0007669"/>
    <property type="project" value="InterPro"/>
</dbReference>
<dbReference type="InterPro" id="IPR047817">
    <property type="entry name" value="ABC2_TM_bact-type"/>
</dbReference>
<evidence type="ECO:0000256" key="1">
    <source>
        <dbReference type="ARBA" id="ARBA00004429"/>
    </source>
</evidence>
<comment type="similarity">
    <text evidence="2 9">Belongs to the ABC-2 integral membrane protein family.</text>
</comment>
<comment type="caution">
    <text evidence="11">The sequence shown here is derived from an EMBL/GenBank/DDBJ whole genome shotgun (WGS) entry which is preliminary data.</text>
</comment>
<evidence type="ECO:0000313" key="11">
    <source>
        <dbReference type="EMBL" id="OMH24531.1"/>
    </source>
</evidence>
<dbReference type="Proteomes" id="UP000187085">
    <property type="component" value="Unassembled WGS sequence"/>
</dbReference>
<keyword evidence="5" id="KW-0997">Cell inner membrane</keyword>
<keyword evidence="8 9" id="KW-0472">Membrane</keyword>
<feature type="domain" description="ABC transmembrane type-2" evidence="10">
    <location>
        <begin position="64"/>
        <end position="288"/>
    </location>
</feature>
<dbReference type="PANTHER" id="PTHR30413:SF8">
    <property type="entry name" value="TRANSPORT PERMEASE PROTEIN"/>
    <property type="match status" value="1"/>
</dbReference>
<keyword evidence="3 9" id="KW-0813">Transport</keyword>
<dbReference type="STRING" id="554083.BKD30_08105"/>
<protein>
    <recommendedName>
        <fullName evidence="9">Transport permease protein</fullName>
    </recommendedName>
</protein>
<organism evidence="11 12">
    <name type="scientific">Tersicoccus phoenicis</name>
    <dbReference type="NCBI Taxonomy" id="554083"/>
    <lineage>
        <taxon>Bacteria</taxon>
        <taxon>Bacillati</taxon>
        <taxon>Actinomycetota</taxon>
        <taxon>Actinomycetes</taxon>
        <taxon>Micrococcales</taxon>
        <taxon>Micrococcaceae</taxon>
        <taxon>Tersicoccus</taxon>
    </lineage>
</organism>
<feature type="transmembrane region" description="Helical" evidence="9">
    <location>
        <begin position="143"/>
        <end position="165"/>
    </location>
</feature>
<comment type="caution">
    <text evidence="9">Lacks conserved residue(s) required for the propagation of feature annotation.</text>
</comment>
<evidence type="ECO:0000256" key="7">
    <source>
        <dbReference type="ARBA" id="ARBA00022989"/>
    </source>
</evidence>
<dbReference type="GO" id="GO:0015920">
    <property type="term" value="P:lipopolysaccharide transport"/>
    <property type="evidence" value="ECO:0007669"/>
    <property type="project" value="TreeGrafter"/>
</dbReference>
<gene>
    <name evidence="11" type="ORF">BKD30_08105</name>
</gene>
<dbReference type="PROSITE" id="PS51012">
    <property type="entry name" value="ABC_TM2"/>
    <property type="match status" value="1"/>
</dbReference>
<dbReference type="OrthoDB" id="4186295at2"/>
<evidence type="ECO:0000259" key="10">
    <source>
        <dbReference type="PROSITE" id="PS51012"/>
    </source>
</evidence>
<evidence type="ECO:0000256" key="5">
    <source>
        <dbReference type="ARBA" id="ARBA00022519"/>
    </source>
</evidence>